<dbReference type="Gene3D" id="3.40.50.300">
    <property type="entry name" value="P-loop containing nucleotide triphosphate hydrolases"/>
    <property type="match status" value="1"/>
</dbReference>
<dbReference type="InterPro" id="IPR041682">
    <property type="entry name" value="AAA_14"/>
</dbReference>
<sequence>MYFKRKAYDKLLEWKKLYSEKYAVLLEGARRVGKSTIAETFAKNEYRSYILIDFSKTTSNILECFDDIGNLNIFFLRMQAETGITLYEHESLIIFDEVQLFPKARQAIKHLVHDGRYSYLETGSLISIKKNVKDILIPSEEMKLEVYPMDYEEFCDATGNNYGLLQQIYDSGAAIGQATNRKLMRDLRIYMAVGGMPQAVEAYVNGKNFSEIDMVKRQIISLYEEDFKKIDASGRISALYHAIPAHLAKDARKYRITTAIGKRNNTKAKELLYELIDSKTVLPCYNSTNPRVSLTDTKDFDSYKLYLSDTGLFVTLMFIDRPVTENDIYAKLLSDKLPANLGYLYENLVAQMITVSGRELYYHTWEKKGSTHYYEVDFLISEGSKINAFEVKSSGSGKHESIREFCRKFSQNISKAYLISQKDAGKEENLLLEPFYLLPFLVK</sequence>
<gene>
    <name evidence="3" type="ORF">ERS852572_03709</name>
</gene>
<evidence type="ECO:0000313" key="4">
    <source>
        <dbReference type="Proteomes" id="UP000095350"/>
    </source>
</evidence>
<feature type="domain" description="DUF4143" evidence="2">
    <location>
        <begin position="227"/>
        <end position="394"/>
    </location>
</feature>
<name>A0A173VVX9_9FIRM</name>
<organism evidence="3 4">
    <name type="scientific">Roseburia intestinalis</name>
    <dbReference type="NCBI Taxonomy" id="166486"/>
    <lineage>
        <taxon>Bacteria</taxon>
        <taxon>Bacillati</taxon>
        <taxon>Bacillota</taxon>
        <taxon>Clostridia</taxon>
        <taxon>Lachnospirales</taxon>
        <taxon>Lachnospiraceae</taxon>
        <taxon>Roseburia</taxon>
    </lineage>
</organism>
<accession>A0A173VVX9</accession>
<dbReference type="STRING" id="166486.ERS852572_03709"/>
<evidence type="ECO:0000259" key="1">
    <source>
        <dbReference type="Pfam" id="PF13173"/>
    </source>
</evidence>
<dbReference type="InterPro" id="IPR027417">
    <property type="entry name" value="P-loop_NTPase"/>
</dbReference>
<dbReference type="Pfam" id="PF13173">
    <property type="entry name" value="AAA_14"/>
    <property type="match status" value="1"/>
</dbReference>
<dbReference type="Proteomes" id="UP000095350">
    <property type="component" value="Unassembled WGS sequence"/>
</dbReference>
<dbReference type="PANTHER" id="PTHR33295:SF7">
    <property type="entry name" value="ATPASE"/>
    <property type="match status" value="1"/>
</dbReference>
<dbReference type="InterPro" id="IPR025420">
    <property type="entry name" value="DUF4143"/>
</dbReference>
<dbReference type="RefSeq" id="WP_055196050.1">
    <property type="nucleotide sequence ID" value="NZ_CABIYH010000047.1"/>
</dbReference>
<dbReference type="Pfam" id="PF13635">
    <property type="entry name" value="DUF4143"/>
    <property type="match status" value="1"/>
</dbReference>
<dbReference type="SUPFAM" id="SSF52540">
    <property type="entry name" value="P-loop containing nucleoside triphosphate hydrolases"/>
    <property type="match status" value="1"/>
</dbReference>
<evidence type="ECO:0000313" key="3">
    <source>
        <dbReference type="EMBL" id="CUN31689.1"/>
    </source>
</evidence>
<dbReference type="PANTHER" id="PTHR33295">
    <property type="entry name" value="ATPASE"/>
    <property type="match status" value="1"/>
</dbReference>
<dbReference type="OrthoDB" id="9801806at2"/>
<dbReference type="AlphaFoldDB" id="A0A173VVX9"/>
<protein>
    <recommendedName>
        <fullName evidence="5">ATP-binding protein</fullName>
    </recommendedName>
</protein>
<dbReference type="EMBL" id="CYXZ01000047">
    <property type="protein sequence ID" value="CUN31689.1"/>
    <property type="molecule type" value="Genomic_DNA"/>
</dbReference>
<feature type="domain" description="AAA" evidence="1">
    <location>
        <begin position="22"/>
        <end position="155"/>
    </location>
</feature>
<dbReference type="PaxDb" id="166486-ERS852572_03709"/>
<evidence type="ECO:0008006" key="5">
    <source>
        <dbReference type="Google" id="ProtNLM"/>
    </source>
</evidence>
<proteinExistence type="predicted"/>
<reference evidence="3 4" key="1">
    <citation type="submission" date="2015-09" db="EMBL/GenBank/DDBJ databases">
        <authorList>
            <consortium name="Pathogen Informatics"/>
        </authorList>
    </citation>
    <scope>NUCLEOTIDE SEQUENCE [LARGE SCALE GENOMIC DNA]</scope>
    <source>
        <strain evidence="3 4">2789STDY5834960</strain>
    </source>
</reference>
<evidence type="ECO:0000259" key="2">
    <source>
        <dbReference type="Pfam" id="PF13635"/>
    </source>
</evidence>